<evidence type="ECO:0000256" key="2">
    <source>
        <dbReference type="ARBA" id="ARBA00022723"/>
    </source>
</evidence>
<dbReference type="InterPro" id="IPR032465">
    <property type="entry name" value="ACMSD"/>
</dbReference>
<comment type="caution">
    <text evidence="11">The sequence shown here is derived from an EMBL/GenBank/DDBJ whole genome shotgun (WGS) entry which is preliminary data.</text>
</comment>
<gene>
    <name evidence="11" type="ORF">B0A52_09004</name>
</gene>
<evidence type="ECO:0000256" key="3">
    <source>
        <dbReference type="ARBA" id="ARBA00022793"/>
    </source>
</evidence>
<evidence type="ECO:0000256" key="8">
    <source>
        <dbReference type="RuleBase" id="RU366045"/>
    </source>
</evidence>
<feature type="chain" id="PRO_5019401696" description="6-methylsalicylate decarboxylase" evidence="9">
    <location>
        <begin position="19"/>
        <end position="385"/>
    </location>
</feature>
<dbReference type="GO" id="GO:0019748">
    <property type="term" value="P:secondary metabolic process"/>
    <property type="evidence" value="ECO:0007669"/>
    <property type="project" value="TreeGrafter"/>
</dbReference>
<protein>
    <recommendedName>
        <fullName evidence="7">6-methylsalicylate decarboxylase</fullName>
        <ecNumber evidence="7">4.1.1.52</ecNumber>
    </recommendedName>
</protein>
<keyword evidence="4" id="KW-0862">Zinc</keyword>
<dbReference type="OrthoDB" id="2832284at2759"/>
<dbReference type="GO" id="GO:0046872">
    <property type="term" value="F:metal ion binding"/>
    <property type="evidence" value="ECO:0007669"/>
    <property type="project" value="UniProtKB-KW"/>
</dbReference>
<evidence type="ECO:0000256" key="5">
    <source>
        <dbReference type="ARBA" id="ARBA00023239"/>
    </source>
</evidence>
<evidence type="ECO:0000256" key="4">
    <source>
        <dbReference type="ARBA" id="ARBA00022833"/>
    </source>
</evidence>
<comment type="similarity">
    <text evidence="1">Belongs to the metallo-dependent hydrolases superfamily. ACMSD family.</text>
</comment>
<keyword evidence="3 8" id="KW-0210">Decarboxylase</keyword>
<dbReference type="GO" id="GO:0016787">
    <property type="term" value="F:hydrolase activity"/>
    <property type="evidence" value="ECO:0007669"/>
    <property type="project" value="InterPro"/>
</dbReference>
<name>A0A438MVG4_EXOME</name>
<feature type="signal peptide" evidence="9">
    <location>
        <begin position="1"/>
        <end position="18"/>
    </location>
</feature>
<keyword evidence="5 8" id="KW-0456">Lyase</keyword>
<evidence type="ECO:0000259" key="10">
    <source>
        <dbReference type="Pfam" id="PF04909"/>
    </source>
</evidence>
<dbReference type="GO" id="GO:0047596">
    <property type="term" value="F:6-methylsalicylate decarboxylase activity"/>
    <property type="evidence" value="ECO:0007669"/>
    <property type="project" value="UniProtKB-EC"/>
</dbReference>
<dbReference type="PANTHER" id="PTHR21240">
    <property type="entry name" value="2-AMINO-3-CARBOXYLMUCONATE-6-SEMIALDEHYDE DECARBOXYLASE"/>
    <property type="match status" value="1"/>
</dbReference>
<evidence type="ECO:0000256" key="6">
    <source>
        <dbReference type="ARBA" id="ARBA00036832"/>
    </source>
</evidence>
<accession>A0A438MVG4</accession>
<dbReference type="Proteomes" id="UP000288859">
    <property type="component" value="Unassembled WGS sequence"/>
</dbReference>
<dbReference type="SUPFAM" id="SSF51556">
    <property type="entry name" value="Metallo-dependent hydrolases"/>
    <property type="match status" value="1"/>
</dbReference>
<dbReference type="EMBL" id="NAJM01000054">
    <property type="protein sequence ID" value="RVX66880.1"/>
    <property type="molecule type" value="Genomic_DNA"/>
</dbReference>
<dbReference type="PANTHER" id="PTHR21240:SF29">
    <property type="entry name" value="AMIDOHYDROLASE-RELATED DOMAIN-CONTAINING PROTEIN"/>
    <property type="match status" value="1"/>
</dbReference>
<dbReference type="InterPro" id="IPR032466">
    <property type="entry name" value="Metal_Hydrolase"/>
</dbReference>
<dbReference type="VEuPathDB" id="FungiDB:PV10_04487"/>
<dbReference type="AlphaFoldDB" id="A0A438MVG4"/>
<dbReference type="InterPro" id="IPR006680">
    <property type="entry name" value="Amidohydro-rel"/>
</dbReference>
<keyword evidence="9" id="KW-0732">Signal</keyword>
<proteinExistence type="inferred from homology"/>
<comment type="catalytic activity">
    <reaction evidence="6">
        <text>6-methylsalicylate + H(+) = 3-methylphenol + CO2</text>
        <dbReference type="Rhea" id="RHEA:23112"/>
        <dbReference type="ChEBI" id="CHEBI:15378"/>
        <dbReference type="ChEBI" id="CHEBI:16526"/>
        <dbReference type="ChEBI" id="CHEBI:17231"/>
        <dbReference type="ChEBI" id="CHEBI:36658"/>
        <dbReference type="EC" id="4.1.1.52"/>
    </reaction>
    <physiologicalReaction direction="left-to-right" evidence="6">
        <dbReference type="Rhea" id="RHEA:23113"/>
    </physiologicalReaction>
</comment>
<evidence type="ECO:0000313" key="12">
    <source>
        <dbReference type="Proteomes" id="UP000288859"/>
    </source>
</evidence>
<dbReference type="Pfam" id="PF04909">
    <property type="entry name" value="Amidohydro_2"/>
    <property type="match status" value="1"/>
</dbReference>
<evidence type="ECO:0000256" key="7">
    <source>
        <dbReference type="ARBA" id="ARBA00038889"/>
    </source>
</evidence>
<evidence type="ECO:0000256" key="9">
    <source>
        <dbReference type="SAM" id="SignalP"/>
    </source>
</evidence>
<keyword evidence="2" id="KW-0479">Metal-binding</keyword>
<evidence type="ECO:0000256" key="1">
    <source>
        <dbReference type="ARBA" id="ARBA00005871"/>
    </source>
</evidence>
<organism evidence="11 12">
    <name type="scientific">Exophiala mesophila</name>
    <name type="common">Black yeast-like fungus</name>
    <dbReference type="NCBI Taxonomy" id="212818"/>
    <lineage>
        <taxon>Eukaryota</taxon>
        <taxon>Fungi</taxon>
        <taxon>Dikarya</taxon>
        <taxon>Ascomycota</taxon>
        <taxon>Pezizomycotina</taxon>
        <taxon>Eurotiomycetes</taxon>
        <taxon>Chaetothyriomycetidae</taxon>
        <taxon>Chaetothyriales</taxon>
        <taxon>Herpotrichiellaceae</taxon>
        <taxon>Exophiala</taxon>
    </lineage>
</organism>
<reference evidence="11 12" key="1">
    <citation type="submission" date="2017-03" db="EMBL/GenBank/DDBJ databases">
        <title>Genomes of endolithic fungi from Antarctica.</title>
        <authorList>
            <person name="Coleine C."/>
            <person name="Masonjones S."/>
            <person name="Stajich J.E."/>
        </authorList>
    </citation>
    <scope>NUCLEOTIDE SEQUENCE [LARGE SCALE GENOMIC DNA]</scope>
    <source>
        <strain evidence="11 12">CCFEE 6314</strain>
    </source>
</reference>
<dbReference type="EC" id="4.1.1.52" evidence="7"/>
<dbReference type="Gene3D" id="3.20.20.140">
    <property type="entry name" value="Metal-dependent hydrolases"/>
    <property type="match status" value="1"/>
</dbReference>
<evidence type="ECO:0000313" key="11">
    <source>
        <dbReference type="EMBL" id="RVX66880.1"/>
    </source>
</evidence>
<feature type="domain" description="Amidohydrolase-related" evidence="10">
    <location>
        <begin position="34"/>
        <end position="375"/>
    </location>
</feature>
<sequence length="385" mass="42350">MRLTTFTSTALVATLVEARSTLTPRQAQPQQQLIDVHHHFVPDFYGEGKLTVLADAIHSQASFNGSRSPVPSHSVAVDAAGGDPSGWPVPSWNISFDDAFSASLNITARILSLTSPGAPITGTNETTRALARRTNEFCASLQEAQPSRVGCFAALPDLLDTNGTLAEIAYALDELNADGVTLFTRYGDGNYYLGNPLFDPIWEELNARKAVVFIHPAAPVDHTLVNPFMLQPLIDYPQETTRTAIDLITVRNRQRFPDTKVILSHAGGNLPWQFTRFAYSRRGVDVSLIADNVTWDQAVSDLRSFYYDLALSSSPEKLDLLLDLIPHDHLLYGSDFPYAPIAGVTNFYKALDEYSFNSSEVRDQVFFGNALDLLPRLANAIDSTN</sequence>
<dbReference type="GO" id="GO:0005829">
    <property type="term" value="C:cytosol"/>
    <property type="evidence" value="ECO:0007669"/>
    <property type="project" value="TreeGrafter"/>
</dbReference>